<reference evidence="2 3" key="1">
    <citation type="journal article" date="2017" name="Int. J. Parasitol.">
        <title>The genome of the protozoan parasite Cystoisospora suis and a reverse vaccinology approach to identify vaccine candidates.</title>
        <authorList>
            <person name="Palmieri N."/>
            <person name="Shrestha A."/>
            <person name="Ruttkowski B."/>
            <person name="Beck T."/>
            <person name="Vogl C."/>
            <person name="Tomley F."/>
            <person name="Blake D.P."/>
            <person name="Joachim A."/>
        </authorList>
    </citation>
    <scope>NUCLEOTIDE SEQUENCE [LARGE SCALE GENOMIC DNA]</scope>
    <source>
        <strain evidence="2 3">Wien I</strain>
    </source>
</reference>
<name>A0A2C6KIU3_9APIC</name>
<dbReference type="VEuPathDB" id="ToxoDB:CSUI_009859"/>
<keyword evidence="3" id="KW-1185">Reference proteome</keyword>
<feature type="compositionally biased region" description="Basic and acidic residues" evidence="1">
    <location>
        <begin position="683"/>
        <end position="692"/>
    </location>
</feature>
<comment type="caution">
    <text evidence="2">The sequence shown here is derived from an EMBL/GenBank/DDBJ whole genome shotgun (WGS) entry which is preliminary data.</text>
</comment>
<dbReference type="InterPro" id="IPR036525">
    <property type="entry name" value="Tubulin/FtsZ_GTPase_sf"/>
</dbReference>
<dbReference type="RefSeq" id="XP_067918053.1">
    <property type="nucleotide sequence ID" value="XM_068069968.1"/>
</dbReference>
<protein>
    <submittedName>
        <fullName evidence="2">Uncharacterized protein</fullName>
    </submittedName>
</protein>
<evidence type="ECO:0000313" key="3">
    <source>
        <dbReference type="Proteomes" id="UP000221165"/>
    </source>
</evidence>
<organism evidence="2 3">
    <name type="scientific">Cystoisospora suis</name>
    <dbReference type="NCBI Taxonomy" id="483139"/>
    <lineage>
        <taxon>Eukaryota</taxon>
        <taxon>Sar</taxon>
        <taxon>Alveolata</taxon>
        <taxon>Apicomplexa</taxon>
        <taxon>Conoidasida</taxon>
        <taxon>Coccidia</taxon>
        <taxon>Eucoccidiorida</taxon>
        <taxon>Eimeriorina</taxon>
        <taxon>Sarcocystidae</taxon>
        <taxon>Cystoisospora</taxon>
    </lineage>
</organism>
<dbReference type="GeneID" id="94433179"/>
<dbReference type="AlphaFoldDB" id="A0A2C6KIU3"/>
<evidence type="ECO:0000313" key="2">
    <source>
        <dbReference type="EMBL" id="PHJ16324.1"/>
    </source>
</evidence>
<dbReference type="EMBL" id="MIGC01006184">
    <property type="protein sequence ID" value="PHJ16324.1"/>
    <property type="molecule type" value="Genomic_DNA"/>
</dbReference>
<gene>
    <name evidence="2" type="ORF">CSUI_009859</name>
</gene>
<feature type="non-terminal residue" evidence="2">
    <location>
        <position position="780"/>
    </location>
</feature>
<accession>A0A2C6KIU3</accession>
<dbReference type="SUPFAM" id="SSF52490">
    <property type="entry name" value="Tubulin nucleotide-binding domain-like"/>
    <property type="match status" value="1"/>
</dbReference>
<proteinExistence type="predicted"/>
<evidence type="ECO:0000256" key="1">
    <source>
        <dbReference type="SAM" id="MobiDB-lite"/>
    </source>
</evidence>
<feature type="region of interest" description="Disordered" evidence="1">
    <location>
        <begin position="351"/>
        <end position="385"/>
    </location>
</feature>
<feature type="region of interest" description="Disordered" evidence="1">
    <location>
        <begin position="683"/>
        <end position="704"/>
    </location>
</feature>
<dbReference type="Gene3D" id="3.40.50.1440">
    <property type="entry name" value="Tubulin/FtsZ, GTPase domain"/>
    <property type="match status" value="1"/>
</dbReference>
<sequence length="780" mass="85401">MASTPLPVHVGSHGCQMAGYLYPVLLSSRSLSLYSASLFAGLSPETLSSEDHLSPQEQLHYWSTLLGPGGVGHSQDSAWCTPGNSRLEEADLSSFPLSSSFLSDRDFPRGCRESRHFFARCLLVNDDSRSLKTLTTETGSLFSPDFCVAGPSHSPALPSDHQLFPCAEQNSVVDGSLKREAIDSYDSYHETPLNAGTSREKQINSALLRKSNNTSGSSAVMPQRISRLLWTRSFHKSSDTFAASYFGSSFRKQRSLPYPGCRRSSFSIQGKNTRRTEAAVAQASTDKRPEGVTNARLARHDTGPHELPTLLESHTSYTKVENNLACQGDSSKPQKDPVFTDRRKCRQTHLPAGDKCYRGNDLRPRGTPVQTGEPHDAPGRASVHSGQLCERAQQHTIMTNVEKSLTYEISEYSQSASARDQESLCRNAWKEKERASPSVGRTPVVSFATLEGFEATRTAYESEVCGLEREKPPLLKSTLEKIRRQLERHDGNWKCSGFLLLSNTSEGGGSGLVGKLLEELRDLYCTAPIGVVALWPPRVQMDCVAKYNLLLHAAWTQALADALFVMDSETIMWDLQNVVPGLATHIRSSCPRNNIRLSRLPCTRMTPGSRFSLHGTCGESNSREAGYSTLQSSSSSSFSKPRPSTLQQVPLCPAKPSSVSSDDIQAHAALCIAHILTRSHALPDSRPTRSDEDGMADISRSSSVRVDNSQGEDFVSLLSEIAPSPALKLATLDCTYTVPGWSNFPGSDSVFPSGCQRSARPASGLQQLARQTEKLLRQRL</sequence>
<feature type="compositionally biased region" description="Basic and acidic residues" evidence="1">
    <location>
        <begin position="355"/>
        <end position="364"/>
    </location>
</feature>
<feature type="region of interest" description="Disordered" evidence="1">
    <location>
        <begin position="622"/>
        <end position="653"/>
    </location>
</feature>
<dbReference type="Proteomes" id="UP000221165">
    <property type="component" value="Unassembled WGS sequence"/>
</dbReference>